<dbReference type="PANTHER" id="PTHR12411">
    <property type="entry name" value="CYSTEINE PROTEASE FAMILY C1-RELATED"/>
    <property type="match status" value="1"/>
</dbReference>
<dbReference type="Pfam" id="PF00031">
    <property type="entry name" value="Cystatin"/>
    <property type="match status" value="1"/>
</dbReference>
<comment type="similarity">
    <text evidence="1">Belongs to the peptidase C1 family.</text>
</comment>
<name>A0ABN8NWY7_9CNID</name>
<keyword evidence="2" id="KW-0645">Protease</keyword>
<dbReference type="SMART" id="SM00043">
    <property type="entry name" value="CY"/>
    <property type="match status" value="1"/>
</dbReference>
<feature type="signal peptide" evidence="7">
    <location>
        <begin position="1"/>
        <end position="21"/>
    </location>
</feature>
<dbReference type="CDD" id="cd00042">
    <property type="entry name" value="CY"/>
    <property type="match status" value="1"/>
</dbReference>
<feature type="chain" id="PRO_5046533513" evidence="7">
    <location>
        <begin position="22"/>
        <end position="482"/>
    </location>
</feature>
<dbReference type="Pfam" id="PF00112">
    <property type="entry name" value="Peptidase_C1"/>
    <property type="match status" value="1"/>
</dbReference>
<sequence length="482" mass="54522">MALSLFFFALMLVPCFLRSDALVGGIEERKTDDPEVLDALDFAMNEFNAMQNNMYRLMATKVEDATFQLVAGQKFCVVSEIGVSRSCRNDDSHKSASLDKCPVDTLEMHCKFTIYNVPWEKRKELLNHECVGLKEERMLSCERSEPAVKTSEPADEDNFVTEYAEEEKPVKGVDPEEETFRQFVIRHKKPYLNDKNEYMKRLAIYKENMVKAKKIQDMDQGSAKYGETVFSDLSEEEFKKYYRMPGWGKPLYEMKEDKIPEGAIPNAFDWRDKGAVTAVKNQGMCGSCWAFSTTGNIEGQWKIKKGKLVSLSEQELVDCDKVDQGCNGGLPSTAYKQIVKLGGLEAESEYPYEGADEKCKFKKSEAVVYINSSVAISKDENKMAAWLVANGPISIGINAIMMQFYLGGVAHPWKIFCDPSELDHGVLIVGYGVKKSWIWGDEPYWIIKNSWGESWGEEGYYLIYRGDGSCGLNTMCTSAVIE</sequence>
<keyword evidence="12" id="KW-1185">Reference proteome</keyword>
<dbReference type="PRINTS" id="PR00705">
    <property type="entry name" value="PAPAIN"/>
</dbReference>
<feature type="domain" description="Cathepsin propeptide inhibitor" evidence="10">
    <location>
        <begin position="180"/>
        <end position="238"/>
    </location>
</feature>
<dbReference type="Gene3D" id="3.90.70.10">
    <property type="entry name" value="Cysteine proteinases"/>
    <property type="match status" value="1"/>
</dbReference>
<dbReference type="SMART" id="SM00848">
    <property type="entry name" value="Inhibitor_I29"/>
    <property type="match status" value="1"/>
</dbReference>
<dbReference type="InterPro" id="IPR039417">
    <property type="entry name" value="Peptidase_C1A_papain-like"/>
</dbReference>
<evidence type="ECO:0000256" key="7">
    <source>
        <dbReference type="SAM" id="SignalP"/>
    </source>
</evidence>
<dbReference type="InterPro" id="IPR000010">
    <property type="entry name" value="Cystatin_dom"/>
</dbReference>
<organism evidence="11 12">
    <name type="scientific">Porites lobata</name>
    <dbReference type="NCBI Taxonomy" id="104759"/>
    <lineage>
        <taxon>Eukaryota</taxon>
        <taxon>Metazoa</taxon>
        <taxon>Cnidaria</taxon>
        <taxon>Anthozoa</taxon>
        <taxon>Hexacorallia</taxon>
        <taxon>Scleractinia</taxon>
        <taxon>Fungiina</taxon>
        <taxon>Poritidae</taxon>
        <taxon>Porites</taxon>
    </lineage>
</organism>
<reference evidence="11 12" key="1">
    <citation type="submission" date="2022-05" db="EMBL/GenBank/DDBJ databases">
        <authorList>
            <consortium name="Genoscope - CEA"/>
            <person name="William W."/>
        </authorList>
    </citation>
    <scope>NUCLEOTIDE SEQUENCE [LARGE SCALE GENOMIC DNA]</scope>
</reference>
<keyword evidence="4" id="KW-0788">Thiol protease</keyword>
<dbReference type="EMBL" id="CALNXK010000041">
    <property type="protein sequence ID" value="CAH3125433.1"/>
    <property type="molecule type" value="Genomic_DNA"/>
</dbReference>
<accession>A0ABN8NWY7</accession>
<keyword evidence="6" id="KW-1015">Disulfide bond</keyword>
<evidence type="ECO:0000256" key="4">
    <source>
        <dbReference type="ARBA" id="ARBA00022807"/>
    </source>
</evidence>
<dbReference type="PROSITE" id="PS00139">
    <property type="entry name" value="THIOL_PROTEASE_CYS"/>
    <property type="match status" value="1"/>
</dbReference>
<keyword evidence="7" id="KW-0732">Signal</keyword>
<dbReference type="InterPro" id="IPR000169">
    <property type="entry name" value="Pept_cys_AS"/>
</dbReference>
<dbReference type="CDD" id="cd02248">
    <property type="entry name" value="Peptidase_C1A"/>
    <property type="match status" value="1"/>
</dbReference>
<evidence type="ECO:0000256" key="5">
    <source>
        <dbReference type="ARBA" id="ARBA00023145"/>
    </source>
</evidence>
<evidence type="ECO:0000313" key="11">
    <source>
        <dbReference type="EMBL" id="CAH3125433.1"/>
    </source>
</evidence>
<dbReference type="Pfam" id="PF08246">
    <property type="entry name" value="Inhibitor_I29"/>
    <property type="match status" value="1"/>
</dbReference>
<dbReference type="InterPro" id="IPR025660">
    <property type="entry name" value="Pept_his_AS"/>
</dbReference>
<proteinExistence type="inferred from homology"/>
<evidence type="ECO:0000256" key="2">
    <source>
        <dbReference type="ARBA" id="ARBA00022670"/>
    </source>
</evidence>
<dbReference type="InterPro" id="IPR025661">
    <property type="entry name" value="Pept_asp_AS"/>
</dbReference>
<feature type="domain" description="Cystatin" evidence="8">
    <location>
        <begin position="21"/>
        <end position="131"/>
    </location>
</feature>
<feature type="domain" description="Peptidase C1A papain C-terminal" evidence="9">
    <location>
        <begin position="264"/>
        <end position="480"/>
    </location>
</feature>
<dbReference type="Proteomes" id="UP001159405">
    <property type="component" value="Unassembled WGS sequence"/>
</dbReference>
<gene>
    <name evidence="11" type="ORF">PLOB_00031855</name>
</gene>
<dbReference type="InterPro" id="IPR000668">
    <property type="entry name" value="Peptidase_C1A_C"/>
</dbReference>
<dbReference type="InterPro" id="IPR013201">
    <property type="entry name" value="Prot_inhib_I29"/>
</dbReference>
<dbReference type="SMART" id="SM00645">
    <property type="entry name" value="Pept_C1"/>
    <property type="match status" value="1"/>
</dbReference>
<evidence type="ECO:0000259" key="9">
    <source>
        <dbReference type="SMART" id="SM00645"/>
    </source>
</evidence>
<comment type="caution">
    <text evidence="11">The sequence shown here is derived from an EMBL/GenBank/DDBJ whole genome shotgun (WGS) entry which is preliminary data.</text>
</comment>
<dbReference type="SUPFAM" id="SSF54403">
    <property type="entry name" value="Cystatin/monellin"/>
    <property type="match status" value="1"/>
</dbReference>
<keyword evidence="3" id="KW-0378">Hydrolase</keyword>
<dbReference type="Gene3D" id="3.10.450.10">
    <property type="match status" value="1"/>
</dbReference>
<evidence type="ECO:0000256" key="1">
    <source>
        <dbReference type="ARBA" id="ARBA00008455"/>
    </source>
</evidence>
<keyword evidence="5" id="KW-0865">Zymogen</keyword>
<evidence type="ECO:0000259" key="8">
    <source>
        <dbReference type="SMART" id="SM00043"/>
    </source>
</evidence>
<evidence type="ECO:0000313" key="12">
    <source>
        <dbReference type="Proteomes" id="UP001159405"/>
    </source>
</evidence>
<dbReference type="PROSITE" id="PS00640">
    <property type="entry name" value="THIOL_PROTEASE_ASN"/>
    <property type="match status" value="1"/>
</dbReference>
<evidence type="ECO:0000256" key="6">
    <source>
        <dbReference type="ARBA" id="ARBA00023157"/>
    </source>
</evidence>
<dbReference type="InterPro" id="IPR038765">
    <property type="entry name" value="Papain-like_cys_pep_sf"/>
</dbReference>
<dbReference type="InterPro" id="IPR046350">
    <property type="entry name" value="Cystatin_sf"/>
</dbReference>
<dbReference type="SUPFAM" id="SSF54001">
    <property type="entry name" value="Cysteine proteinases"/>
    <property type="match status" value="1"/>
</dbReference>
<dbReference type="PROSITE" id="PS00639">
    <property type="entry name" value="THIOL_PROTEASE_HIS"/>
    <property type="match status" value="1"/>
</dbReference>
<evidence type="ECO:0000256" key="3">
    <source>
        <dbReference type="ARBA" id="ARBA00022801"/>
    </source>
</evidence>
<evidence type="ECO:0000259" key="10">
    <source>
        <dbReference type="SMART" id="SM00848"/>
    </source>
</evidence>
<dbReference type="InterPro" id="IPR013128">
    <property type="entry name" value="Peptidase_C1A"/>
</dbReference>
<protein>
    <submittedName>
        <fullName evidence="11">Uncharacterized protein</fullName>
    </submittedName>
</protein>